<dbReference type="NCBIfam" id="NF010184">
    <property type="entry name" value="PRK13663.1"/>
    <property type="match status" value="1"/>
</dbReference>
<dbReference type="InterPro" id="IPR048441">
    <property type="entry name" value="DUF1846_C"/>
</dbReference>
<dbReference type="RefSeq" id="WP_092570758.1">
    <property type="nucleotide sequence ID" value="NZ_CALUDV010000006.1"/>
</dbReference>
<dbReference type="Pfam" id="PF08903">
    <property type="entry name" value="DUF1846"/>
    <property type="match status" value="1"/>
</dbReference>
<accession>A0A1H9BM15</accession>
<gene>
    <name evidence="3" type="ORF">SAMN04488558_10341</name>
</gene>
<evidence type="ECO:0000313" key="4">
    <source>
        <dbReference type="Proteomes" id="UP000198833"/>
    </source>
</evidence>
<name>A0A1H9BM15_9LACT</name>
<dbReference type="Gene3D" id="3.40.140.40">
    <property type="entry name" value="Domain of unknown function (DUF1846), C-terminal subdomain"/>
    <property type="match status" value="1"/>
</dbReference>
<feature type="domain" description="DUF1846" evidence="1">
    <location>
        <begin position="5"/>
        <end position="335"/>
    </location>
</feature>
<keyword evidence="4" id="KW-1185">Reference proteome</keyword>
<organism evidence="3 4">
    <name type="scientific">Ignavigranum ruoffiae</name>
    <dbReference type="NCBI Taxonomy" id="89093"/>
    <lineage>
        <taxon>Bacteria</taxon>
        <taxon>Bacillati</taxon>
        <taxon>Bacillota</taxon>
        <taxon>Bacilli</taxon>
        <taxon>Lactobacillales</taxon>
        <taxon>Aerococcaceae</taxon>
        <taxon>Ignavigranum</taxon>
    </lineage>
</organism>
<feature type="domain" description="DUF1846" evidence="2">
    <location>
        <begin position="340"/>
        <end position="499"/>
    </location>
</feature>
<dbReference type="InterPro" id="IPR048496">
    <property type="entry name" value="DUF1846_N"/>
</dbReference>
<dbReference type="Gene3D" id="3.10.630.10">
    <property type="entry name" value="dip2346 domain like"/>
    <property type="match status" value="1"/>
</dbReference>
<sequence>MYKTGFDTEKYLEEQSKYILERVKGFDKLYLEFGGKLIGDKHAARVLPGFDEDAKMKLLATIKEQVEIIICVYAADIENNRVRGDYGITYGQEVLRLIDEYHRYGIPVNSVLITRYKEEKNAKAFIKNLKNRNLNVHVHRDIEGYPTELDMILGPDGFEANEFISTSKPVVVVSAPGANSGKLATCLSQVYHEYKRGRKAGYAKFETFPVWNLPLKHPINVAYEAATVDIKDVNIIDNYHLEAYGEPAISYNRDTQIFPVIRRIIENITNEPAFYQSPTDMGVNRLASAITDDQVVREAANQEIIRRSFDIENLHKKGQIDDESLHRMHFIMEENNLSQEDRPSVLAARKYSESLKERFDCEEIQAAIAIELADGKIITGRTGDLMDASAAAIVNSLKYFAGIADSIDLLSPNILETIRNLKQDSLQSRITTLTANEVLIALAISAVTNPMAKVAYDKIAKLNHGQAHSTIILPSESMQTLRRLGMDVTNDPVYEASHYFIQ</sequence>
<evidence type="ECO:0000313" key="3">
    <source>
        <dbReference type="EMBL" id="SEP89925.1"/>
    </source>
</evidence>
<reference evidence="3 4" key="1">
    <citation type="submission" date="2016-10" db="EMBL/GenBank/DDBJ databases">
        <authorList>
            <person name="de Groot N.N."/>
        </authorList>
    </citation>
    <scope>NUCLEOTIDE SEQUENCE [LARGE SCALE GENOMIC DNA]</scope>
    <source>
        <strain evidence="3 4">DSM 15695</strain>
    </source>
</reference>
<dbReference type="OrthoDB" id="9803572at2"/>
<proteinExistence type="predicted"/>
<dbReference type="AlphaFoldDB" id="A0A1H9BM15"/>
<evidence type="ECO:0000259" key="2">
    <source>
        <dbReference type="Pfam" id="PF20921"/>
    </source>
</evidence>
<protein>
    <submittedName>
        <fullName evidence="3">Uncharacterized protein, UPF0371 family</fullName>
    </submittedName>
</protein>
<dbReference type="Proteomes" id="UP000198833">
    <property type="component" value="Unassembled WGS sequence"/>
</dbReference>
<dbReference type="Gene3D" id="1.20.1570.10">
    <property type="entry name" value="dip2346 domain like"/>
    <property type="match status" value="1"/>
</dbReference>
<dbReference type="Pfam" id="PF20921">
    <property type="entry name" value="DUF1846_C"/>
    <property type="match status" value="1"/>
</dbReference>
<evidence type="ECO:0000259" key="1">
    <source>
        <dbReference type="Pfam" id="PF08903"/>
    </source>
</evidence>
<dbReference type="EMBL" id="FOEN01000003">
    <property type="protein sequence ID" value="SEP89925.1"/>
    <property type="molecule type" value="Genomic_DNA"/>
</dbReference>